<dbReference type="PANTHER" id="PTHR21963:SF1">
    <property type="entry name" value="SPERM-ASSOCIATED ANTIGEN 17"/>
    <property type="match status" value="1"/>
</dbReference>
<feature type="compositionally biased region" description="Pro residues" evidence="1">
    <location>
        <begin position="413"/>
        <end position="424"/>
    </location>
</feature>
<keyword evidence="3" id="KW-1185">Reference proteome</keyword>
<feature type="region of interest" description="Disordered" evidence="1">
    <location>
        <begin position="24"/>
        <end position="43"/>
    </location>
</feature>
<organism evidence="2 3">
    <name type="scientific">Dunaliella salina</name>
    <name type="common">Green alga</name>
    <name type="synonym">Protococcus salinus</name>
    <dbReference type="NCBI Taxonomy" id="3046"/>
    <lineage>
        <taxon>Eukaryota</taxon>
        <taxon>Viridiplantae</taxon>
        <taxon>Chlorophyta</taxon>
        <taxon>core chlorophytes</taxon>
        <taxon>Chlorophyceae</taxon>
        <taxon>CS clade</taxon>
        <taxon>Chlamydomonadales</taxon>
        <taxon>Dunaliellaceae</taxon>
        <taxon>Dunaliella</taxon>
    </lineage>
</organism>
<evidence type="ECO:0000256" key="1">
    <source>
        <dbReference type="SAM" id="MobiDB-lite"/>
    </source>
</evidence>
<dbReference type="InterPro" id="IPR026173">
    <property type="entry name" value="SPAG17"/>
</dbReference>
<gene>
    <name evidence="2" type="ORF">DUNSADRAFT_3571</name>
</gene>
<accession>A0ABQ7H7Z4</accession>
<evidence type="ECO:0000313" key="3">
    <source>
        <dbReference type="Proteomes" id="UP000815325"/>
    </source>
</evidence>
<sequence>ANGGLRVLHADGTVSERLHEVEGWVEASEPGEAAEEPAPAKGWLRVLPNGTRFREVDDDAVQFTPLPAAPSAPDLEATTSKSTKKSGKSKEDEEEPPIASPPPPPPSRQVPLPPLRSASVIDPDGGARVLMREDLVLHVAYPDGSTLLQDVDGTRISRAPDGAWSLELEGVPAIQGSPAGIAFSASPGMHMQYLADSRAITLSLPDGSRLLLAQSMAVHVPGSDGGNLHSLTAKTLISTMQGFVAEELEAAAPLAACPAVQGAAVFNLVSGASALRAKSENLLSRQAEGAGAANEHSEGAASASKENSEAVQGGGAAAPEKSNPSVVGRESSRQSIVSAQPNPEHDGGRTSPQQAQEDGTAQGQEQVLPGIAELCDGCDVWFTIPPVAHNVGPCGVPVSWPKPPKLVTVMYPEAPPQPPPPPPPPKDEDEEEMLDEDGEPISPPPPPPPLPPPPPVVTVHPIAQGCPPRLFVVYPTGDGYEILDPDVVSRIAAQALAQPHTVVEVQPLTSAPEPGTYLHSYLSQVPRM</sequence>
<protein>
    <submittedName>
        <fullName evidence="2">Uncharacterized protein</fullName>
    </submittedName>
</protein>
<reference evidence="2" key="1">
    <citation type="submission" date="2017-08" db="EMBL/GenBank/DDBJ databases">
        <authorList>
            <person name="Polle J.E."/>
            <person name="Barry K."/>
            <person name="Cushman J."/>
            <person name="Schmutz J."/>
            <person name="Tran D."/>
            <person name="Hathwaick L.T."/>
            <person name="Yim W.C."/>
            <person name="Jenkins J."/>
            <person name="Mckie-Krisberg Z.M."/>
            <person name="Prochnik S."/>
            <person name="Lindquist E."/>
            <person name="Dockter R.B."/>
            <person name="Adam C."/>
            <person name="Molina H."/>
            <person name="Bunkerborg J."/>
            <person name="Jin E."/>
            <person name="Buchheim M."/>
            <person name="Magnuson J."/>
        </authorList>
    </citation>
    <scope>NUCLEOTIDE SEQUENCE</scope>
    <source>
        <strain evidence="2">CCAP 19/18</strain>
    </source>
</reference>
<dbReference type="Proteomes" id="UP000815325">
    <property type="component" value="Unassembled WGS sequence"/>
</dbReference>
<feature type="non-terminal residue" evidence="2">
    <location>
        <position position="1"/>
    </location>
</feature>
<feature type="compositionally biased region" description="Low complexity" evidence="1">
    <location>
        <begin position="26"/>
        <end position="40"/>
    </location>
</feature>
<feature type="compositionally biased region" description="Polar residues" evidence="1">
    <location>
        <begin position="350"/>
        <end position="363"/>
    </location>
</feature>
<feature type="region of interest" description="Disordered" evidence="1">
    <location>
        <begin position="286"/>
        <end position="363"/>
    </location>
</feature>
<feature type="region of interest" description="Disordered" evidence="1">
    <location>
        <begin position="409"/>
        <end position="459"/>
    </location>
</feature>
<comment type="caution">
    <text evidence="2">The sequence shown here is derived from an EMBL/GenBank/DDBJ whole genome shotgun (WGS) entry which is preliminary data.</text>
</comment>
<feature type="compositionally biased region" description="Pro residues" evidence="1">
    <location>
        <begin position="441"/>
        <end position="456"/>
    </location>
</feature>
<feature type="compositionally biased region" description="Pro residues" evidence="1">
    <location>
        <begin position="98"/>
        <end position="114"/>
    </location>
</feature>
<name>A0ABQ7H7Z4_DUNSA</name>
<evidence type="ECO:0000313" key="2">
    <source>
        <dbReference type="EMBL" id="KAF5842978.1"/>
    </source>
</evidence>
<dbReference type="EMBL" id="MU069451">
    <property type="protein sequence ID" value="KAF5842978.1"/>
    <property type="molecule type" value="Genomic_DNA"/>
</dbReference>
<proteinExistence type="predicted"/>
<feature type="region of interest" description="Disordered" evidence="1">
    <location>
        <begin position="64"/>
        <end position="120"/>
    </location>
</feature>
<dbReference type="PANTHER" id="PTHR21963">
    <property type="entry name" value="PF6"/>
    <property type="match status" value="1"/>
</dbReference>
<feature type="compositionally biased region" description="Acidic residues" evidence="1">
    <location>
        <begin position="427"/>
        <end position="439"/>
    </location>
</feature>